<dbReference type="NCBIfam" id="TIGR00169">
    <property type="entry name" value="leuB"/>
    <property type="match status" value="1"/>
</dbReference>
<dbReference type="HAMAP" id="MF_01033">
    <property type="entry name" value="LeuB_type1"/>
    <property type="match status" value="1"/>
</dbReference>
<dbReference type="PANTHER" id="PTHR42979">
    <property type="entry name" value="3-ISOPROPYLMALATE DEHYDROGENASE"/>
    <property type="match status" value="1"/>
</dbReference>
<dbReference type="SUPFAM" id="SSF53659">
    <property type="entry name" value="Isocitrate/Isopropylmalate dehydrogenase-like"/>
    <property type="match status" value="1"/>
</dbReference>
<accession>A0A4Y8P8H0</accession>
<evidence type="ECO:0000256" key="1">
    <source>
        <dbReference type="ARBA" id="ARBA00000624"/>
    </source>
</evidence>
<keyword evidence="12 14" id="KW-0464">Manganese</keyword>
<feature type="binding site" evidence="14">
    <location>
        <position position="98"/>
    </location>
    <ligand>
        <name>substrate</name>
    </ligand>
</feature>
<proteinExistence type="inferred from homology"/>
<evidence type="ECO:0000256" key="11">
    <source>
        <dbReference type="ARBA" id="ARBA00023027"/>
    </source>
</evidence>
<dbReference type="GO" id="GO:0051287">
    <property type="term" value="F:NAD binding"/>
    <property type="evidence" value="ECO:0007669"/>
    <property type="project" value="InterPro"/>
</dbReference>
<reference evidence="17 18" key="1">
    <citation type="submission" date="2016-05" db="EMBL/GenBank/DDBJ databases">
        <title>Diversity and Homogeneity among Thermoacidophilic Verrucomicrobia Methanotrophs Linked with Geographical Origin.</title>
        <authorList>
            <person name="Erikstad H.-A."/>
            <person name="Smestad N.B."/>
            <person name="Ceballos R.M."/>
            <person name="Birkeland N.-K."/>
        </authorList>
    </citation>
    <scope>NUCLEOTIDE SEQUENCE [LARGE SCALE GENOMIC DNA]</scope>
    <source>
        <strain evidence="17 18">Phi</strain>
    </source>
</reference>
<comment type="caution">
    <text evidence="17">The sequence shown here is derived from an EMBL/GenBank/DDBJ whole genome shotgun (WGS) entry which is preliminary data.</text>
</comment>
<gene>
    <name evidence="14" type="primary">leuB</name>
    <name evidence="17" type="ORF">A7Q10_01875</name>
</gene>
<dbReference type="GO" id="GO:0000287">
    <property type="term" value="F:magnesium ion binding"/>
    <property type="evidence" value="ECO:0007669"/>
    <property type="project" value="InterPro"/>
</dbReference>
<dbReference type="InterPro" id="IPR019818">
    <property type="entry name" value="IsoCit/isopropylmalate_DH_CS"/>
</dbReference>
<dbReference type="GO" id="GO:0003862">
    <property type="term" value="F:3-isopropylmalate dehydrogenase activity"/>
    <property type="evidence" value="ECO:0007669"/>
    <property type="project" value="UniProtKB-UniRule"/>
</dbReference>
<keyword evidence="10 14" id="KW-0560">Oxidoreductase</keyword>
<sequence length="374" mass="40726">MKTYRVAVLSGDGIGPELVRATIPILRLASHLYGFELIFEEALVGGTAIEATGKALPLETLEICKRSQAIFFGAVGGKQWDSLPPEKQPERAALLPLRKTFSLFANLRPVSCYPELLDASPLKPQIASGVDLIIVRELTGGIYFGQPKGKIYTEQGEKAIDTLVYETSEIERVSAVAFEIALRRRKKLTLVDKANVLESSVLWRKTVKEIAKNYPDVQLNFMYVDNAALQLVLKPAQFDVILCENLFGDILSDEAAGIAGSLGLLASASIGSTKFGLYEPAGGSAPDIAGKNIANPIAQILSGALMFEYSFQEEEAAQAIRTAVGDVLKEGYRTADIAQDPSYICTTEQFADKVAQKLEENFKSKKEPVFSEKP</sequence>
<evidence type="ECO:0000256" key="7">
    <source>
        <dbReference type="ARBA" id="ARBA00022605"/>
    </source>
</evidence>
<dbReference type="EC" id="1.1.1.85" evidence="14"/>
<keyword evidence="18" id="KW-1185">Reference proteome</keyword>
<dbReference type="EMBL" id="LXQC01000176">
    <property type="protein sequence ID" value="TFE66547.1"/>
    <property type="molecule type" value="Genomic_DNA"/>
</dbReference>
<feature type="binding site" evidence="14">
    <location>
        <position position="225"/>
    </location>
    <ligand>
        <name>substrate</name>
    </ligand>
</feature>
<comment type="subcellular location">
    <subcellularLocation>
        <location evidence="14">Cytoplasm</location>
    </subcellularLocation>
</comment>
<evidence type="ECO:0000256" key="8">
    <source>
        <dbReference type="ARBA" id="ARBA00022723"/>
    </source>
</evidence>
<feature type="binding site" evidence="14">
    <location>
        <position position="108"/>
    </location>
    <ligand>
        <name>substrate</name>
    </ligand>
</feature>
<protein>
    <recommendedName>
        <fullName evidence="14">3-isopropylmalate dehydrogenase</fullName>
        <ecNumber evidence="14">1.1.1.85</ecNumber>
    </recommendedName>
    <alternativeName>
        <fullName evidence="14">3-IPM-DH</fullName>
    </alternativeName>
    <alternativeName>
        <fullName evidence="14">Beta-IPM dehydrogenase</fullName>
        <shortName evidence="14">IMDH</shortName>
    </alternativeName>
</protein>
<evidence type="ECO:0000256" key="10">
    <source>
        <dbReference type="ARBA" id="ARBA00023002"/>
    </source>
</evidence>
<dbReference type="InterPro" id="IPR024084">
    <property type="entry name" value="IsoPropMal-DH-like_dom"/>
</dbReference>
<evidence type="ECO:0000256" key="3">
    <source>
        <dbReference type="ARBA" id="ARBA00004762"/>
    </source>
</evidence>
<evidence type="ECO:0000256" key="6">
    <source>
        <dbReference type="ARBA" id="ARBA00022430"/>
    </source>
</evidence>
<evidence type="ECO:0000256" key="2">
    <source>
        <dbReference type="ARBA" id="ARBA00001936"/>
    </source>
</evidence>
<name>A0A4Y8P8H0_9BACT</name>
<evidence type="ECO:0000313" key="17">
    <source>
        <dbReference type="EMBL" id="TFE66547.1"/>
    </source>
</evidence>
<dbReference type="Gene3D" id="3.40.718.10">
    <property type="entry name" value="Isopropylmalate Dehydrogenase"/>
    <property type="match status" value="1"/>
</dbReference>
<dbReference type="UniPathway" id="UPA00048">
    <property type="reaction ID" value="UER00072"/>
</dbReference>
<evidence type="ECO:0000256" key="12">
    <source>
        <dbReference type="ARBA" id="ARBA00023211"/>
    </source>
</evidence>
<feature type="binding site" evidence="14">
    <location>
        <begin position="77"/>
        <end position="90"/>
    </location>
    <ligand>
        <name>NAD(+)</name>
        <dbReference type="ChEBI" id="CHEBI:57540"/>
    </ligand>
</feature>
<keyword evidence="8 14" id="KW-0479">Metal-binding</keyword>
<dbReference type="PROSITE" id="PS00470">
    <property type="entry name" value="IDH_IMDH"/>
    <property type="match status" value="1"/>
</dbReference>
<keyword evidence="6 14" id="KW-0432">Leucine biosynthesis</keyword>
<comment type="function">
    <text evidence="14 15">Catalyzes the oxidation of 3-carboxy-2-hydroxy-4-methylpentanoate (3-isopropylmalate) to 3-carboxy-4-methyl-2-oxopentanoate. The product decarboxylates to 4-methyl-2 oxopentanoate.</text>
</comment>
<comment type="subunit">
    <text evidence="5 14 15">Homodimer.</text>
</comment>
<dbReference type="OrthoDB" id="9806254at2"/>
<evidence type="ECO:0000256" key="13">
    <source>
        <dbReference type="ARBA" id="ARBA00023304"/>
    </source>
</evidence>
<comment type="similarity">
    <text evidence="4 14">Belongs to the isocitrate and isopropylmalate dehydrogenases family. LeuB type 1 subfamily.</text>
</comment>
<keyword evidence="14" id="KW-0963">Cytoplasm</keyword>
<feature type="site" description="Important for catalysis" evidence="14">
    <location>
        <position position="143"/>
    </location>
</feature>
<evidence type="ECO:0000256" key="14">
    <source>
        <dbReference type="HAMAP-Rule" id="MF_01033"/>
    </source>
</evidence>
<evidence type="ECO:0000256" key="5">
    <source>
        <dbReference type="ARBA" id="ARBA00011738"/>
    </source>
</evidence>
<dbReference type="PANTHER" id="PTHR42979:SF1">
    <property type="entry name" value="3-ISOPROPYLMALATE DEHYDROGENASE"/>
    <property type="match status" value="1"/>
</dbReference>
<evidence type="ECO:0000256" key="4">
    <source>
        <dbReference type="ARBA" id="ARBA00008319"/>
    </source>
</evidence>
<feature type="binding site" evidence="14">
    <location>
        <position position="225"/>
    </location>
    <ligand>
        <name>Mg(2+)</name>
        <dbReference type="ChEBI" id="CHEBI:18420"/>
    </ligand>
</feature>
<dbReference type="FunFam" id="3.40.718.10:FF:000006">
    <property type="entry name" value="3-isopropylmalate dehydrogenase"/>
    <property type="match status" value="1"/>
</dbReference>
<evidence type="ECO:0000256" key="9">
    <source>
        <dbReference type="ARBA" id="ARBA00022842"/>
    </source>
</evidence>
<dbReference type="GO" id="GO:0009098">
    <property type="term" value="P:L-leucine biosynthetic process"/>
    <property type="evidence" value="ECO:0007669"/>
    <property type="project" value="UniProtKB-UniRule"/>
</dbReference>
<feature type="binding site" evidence="14">
    <location>
        <begin position="283"/>
        <end position="295"/>
    </location>
    <ligand>
        <name>NAD(+)</name>
        <dbReference type="ChEBI" id="CHEBI:57540"/>
    </ligand>
</feature>
<keyword evidence="9 14" id="KW-0460">Magnesium</keyword>
<feature type="binding site" evidence="14">
    <location>
        <position position="249"/>
    </location>
    <ligand>
        <name>Mg(2+)</name>
        <dbReference type="ChEBI" id="CHEBI:18420"/>
    </ligand>
</feature>
<keyword evidence="13 14" id="KW-0100">Branched-chain amino acid biosynthesis</keyword>
<evidence type="ECO:0000256" key="15">
    <source>
        <dbReference type="RuleBase" id="RU004445"/>
    </source>
</evidence>
<comment type="cofactor">
    <cofactor evidence="14 15">
        <name>Mg(2+)</name>
        <dbReference type="ChEBI" id="CHEBI:18420"/>
    </cofactor>
    <cofactor evidence="14 15">
        <name>Mn(2+)</name>
        <dbReference type="ChEBI" id="CHEBI:29035"/>
    </cofactor>
    <text evidence="14 15">Binds 1 Mg(2+) or Mn(2+) ion per subunit.</text>
</comment>
<dbReference type="Pfam" id="PF00180">
    <property type="entry name" value="Iso_dh"/>
    <property type="match status" value="1"/>
</dbReference>
<comment type="catalytic activity">
    <reaction evidence="1 14 15">
        <text>(2R,3S)-3-isopropylmalate + NAD(+) = 4-methyl-2-oxopentanoate + CO2 + NADH</text>
        <dbReference type="Rhea" id="RHEA:32271"/>
        <dbReference type="ChEBI" id="CHEBI:16526"/>
        <dbReference type="ChEBI" id="CHEBI:17865"/>
        <dbReference type="ChEBI" id="CHEBI:35121"/>
        <dbReference type="ChEBI" id="CHEBI:57540"/>
        <dbReference type="ChEBI" id="CHEBI:57945"/>
        <dbReference type="EC" id="1.1.1.85"/>
    </reaction>
</comment>
<evidence type="ECO:0000313" key="18">
    <source>
        <dbReference type="Proteomes" id="UP000297713"/>
    </source>
</evidence>
<feature type="site" description="Important for catalysis" evidence="14">
    <location>
        <position position="193"/>
    </location>
</feature>
<comment type="pathway">
    <text evidence="3 14 15">Amino-acid biosynthesis; L-leucine biosynthesis; L-leucine from 3-methyl-2-oxobutanoate: step 3/4.</text>
</comment>
<dbReference type="SMART" id="SM01329">
    <property type="entry name" value="Iso_dh"/>
    <property type="match status" value="1"/>
</dbReference>
<feature type="binding site" evidence="14">
    <location>
        <position position="253"/>
    </location>
    <ligand>
        <name>Mg(2+)</name>
        <dbReference type="ChEBI" id="CHEBI:18420"/>
    </ligand>
</feature>
<organism evidence="17 18">
    <name type="scientific">Methylacidiphilum caldifontis</name>
    <dbReference type="NCBI Taxonomy" id="2795386"/>
    <lineage>
        <taxon>Bacteria</taxon>
        <taxon>Pseudomonadati</taxon>
        <taxon>Verrucomicrobiota</taxon>
        <taxon>Methylacidiphilae</taxon>
        <taxon>Methylacidiphilales</taxon>
        <taxon>Methylacidiphilaceae</taxon>
        <taxon>Methylacidiphilum (ex Ratnadevi et al. 2023)</taxon>
    </lineage>
</organism>
<dbReference type="InterPro" id="IPR004429">
    <property type="entry name" value="Isopropylmalate_DH"/>
</dbReference>
<keyword evidence="7 14" id="KW-0028">Amino-acid biosynthesis</keyword>
<dbReference type="GO" id="GO:0005829">
    <property type="term" value="C:cytosol"/>
    <property type="evidence" value="ECO:0007669"/>
    <property type="project" value="TreeGrafter"/>
</dbReference>
<dbReference type="AlphaFoldDB" id="A0A4Y8P8H0"/>
<evidence type="ECO:0000259" key="16">
    <source>
        <dbReference type="SMART" id="SM01329"/>
    </source>
</evidence>
<dbReference type="RefSeq" id="WP_134440750.1">
    <property type="nucleotide sequence ID" value="NZ_LXQC01000176.1"/>
</dbReference>
<feature type="binding site" evidence="14">
    <location>
        <position position="136"/>
    </location>
    <ligand>
        <name>substrate</name>
    </ligand>
</feature>
<comment type="cofactor">
    <cofactor evidence="2">
        <name>Mn(2+)</name>
        <dbReference type="ChEBI" id="CHEBI:29035"/>
    </cofactor>
</comment>
<keyword evidence="11 14" id="KW-0520">NAD</keyword>
<dbReference type="Proteomes" id="UP000297713">
    <property type="component" value="Unassembled WGS sequence"/>
</dbReference>
<feature type="domain" description="Isopropylmalate dehydrogenase-like" evidence="16">
    <location>
        <begin position="5"/>
        <end position="354"/>
    </location>
</feature>